<feature type="compositionally biased region" description="Basic and acidic residues" evidence="1">
    <location>
        <begin position="278"/>
        <end position="297"/>
    </location>
</feature>
<gene>
    <name evidence="2" type="ORF">QBC46DRAFT_180064</name>
</gene>
<comment type="caution">
    <text evidence="2">The sequence shown here is derived from an EMBL/GenBank/DDBJ whole genome shotgun (WGS) entry which is preliminary data.</text>
</comment>
<dbReference type="Proteomes" id="UP001303473">
    <property type="component" value="Unassembled WGS sequence"/>
</dbReference>
<keyword evidence="3" id="KW-1185">Reference proteome</keyword>
<dbReference type="EMBL" id="MU853849">
    <property type="protein sequence ID" value="KAK3937626.1"/>
    <property type="molecule type" value="Genomic_DNA"/>
</dbReference>
<organism evidence="2 3">
    <name type="scientific">Diplogelasinospora grovesii</name>
    <dbReference type="NCBI Taxonomy" id="303347"/>
    <lineage>
        <taxon>Eukaryota</taxon>
        <taxon>Fungi</taxon>
        <taxon>Dikarya</taxon>
        <taxon>Ascomycota</taxon>
        <taxon>Pezizomycotina</taxon>
        <taxon>Sordariomycetes</taxon>
        <taxon>Sordariomycetidae</taxon>
        <taxon>Sordariales</taxon>
        <taxon>Diplogelasinosporaceae</taxon>
        <taxon>Diplogelasinospora</taxon>
    </lineage>
</organism>
<feature type="region of interest" description="Disordered" evidence="1">
    <location>
        <begin position="43"/>
        <end position="87"/>
    </location>
</feature>
<evidence type="ECO:0000313" key="2">
    <source>
        <dbReference type="EMBL" id="KAK3937626.1"/>
    </source>
</evidence>
<feature type="compositionally biased region" description="Basic and acidic residues" evidence="1">
    <location>
        <begin position="422"/>
        <end position="436"/>
    </location>
</feature>
<evidence type="ECO:0000256" key="1">
    <source>
        <dbReference type="SAM" id="MobiDB-lite"/>
    </source>
</evidence>
<feature type="compositionally biased region" description="Low complexity" evidence="1">
    <location>
        <begin position="57"/>
        <end position="69"/>
    </location>
</feature>
<feature type="compositionally biased region" description="Basic and acidic residues" evidence="1">
    <location>
        <begin position="347"/>
        <end position="414"/>
    </location>
</feature>
<name>A0AAN6S2P2_9PEZI</name>
<dbReference type="AlphaFoldDB" id="A0AAN6S2P2"/>
<protein>
    <submittedName>
        <fullName evidence="2">Uncharacterized protein</fullName>
    </submittedName>
</protein>
<feature type="region of interest" description="Disordered" evidence="1">
    <location>
        <begin position="276"/>
        <end position="297"/>
    </location>
</feature>
<sequence length="442" mass="50771">MPEDEKNPFVRFKQHVDAHIGAGLTNILGLPSFALRNLTPTPFSSSTDMSPTGPRLSGPNTPSSSSSSSAPPPRSPSHSQEEEEAQAHLEARLDQLRGGTYEEHQLAWRLFATRSAYSPLRLADDLGWEPTPNGLPAHVDPEMFGWTDAFEDLLAASSAKPMMSLQERYMRNRADRMWWMWADPAHLWFNRLQQQGLTEVYFPYHEPGYRYRSPQTMQEWVETRKREAAAKSDPFDRLFTQRLSGWDDPKESDRPPSLFGEINKVLKVLGKVLDDEDHDSHKRKDEGGEAGKEGPRTEEDLYSAIQSAYHQSEHSLSNLLKMFTGENAWPTDDAKNVKRSPWNNGEQQKEEKDGEKRDENETVETKRDQWTDEHGYVHAKTEIIKDKDGREYSRETRYTVRPAEPKTDRDEPRTIDTTATHQNDDGKADEEKRAKADGWFWK</sequence>
<feature type="region of interest" description="Disordered" evidence="1">
    <location>
        <begin position="330"/>
        <end position="442"/>
    </location>
</feature>
<reference evidence="3" key="1">
    <citation type="journal article" date="2023" name="Mol. Phylogenet. Evol.">
        <title>Genome-scale phylogeny and comparative genomics of the fungal order Sordariales.</title>
        <authorList>
            <person name="Hensen N."/>
            <person name="Bonometti L."/>
            <person name="Westerberg I."/>
            <person name="Brannstrom I.O."/>
            <person name="Guillou S."/>
            <person name="Cros-Aarteil S."/>
            <person name="Calhoun S."/>
            <person name="Haridas S."/>
            <person name="Kuo A."/>
            <person name="Mondo S."/>
            <person name="Pangilinan J."/>
            <person name="Riley R."/>
            <person name="LaButti K."/>
            <person name="Andreopoulos B."/>
            <person name="Lipzen A."/>
            <person name="Chen C."/>
            <person name="Yan M."/>
            <person name="Daum C."/>
            <person name="Ng V."/>
            <person name="Clum A."/>
            <person name="Steindorff A."/>
            <person name="Ohm R.A."/>
            <person name="Martin F."/>
            <person name="Silar P."/>
            <person name="Natvig D.O."/>
            <person name="Lalanne C."/>
            <person name="Gautier V."/>
            <person name="Ament-Velasquez S.L."/>
            <person name="Kruys A."/>
            <person name="Hutchinson M.I."/>
            <person name="Powell A.J."/>
            <person name="Barry K."/>
            <person name="Miller A.N."/>
            <person name="Grigoriev I.V."/>
            <person name="Debuchy R."/>
            <person name="Gladieux P."/>
            <person name="Hiltunen Thoren M."/>
            <person name="Johannesson H."/>
        </authorList>
    </citation>
    <scope>NUCLEOTIDE SEQUENCE [LARGE SCALE GENOMIC DNA]</scope>
    <source>
        <strain evidence="3">CBS 340.73</strain>
    </source>
</reference>
<accession>A0AAN6S2P2</accession>
<proteinExistence type="predicted"/>
<evidence type="ECO:0000313" key="3">
    <source>
        <dbReference type="Proteomes" id="UP001303473"/>
    </source>
</evidence>